<dbReference type="EMBL" id="CP157961">
    <property type="protein sequence ID" value="XBT95850.1"/>
    <property type="molecule type" value="Genomic_DNA"/>
</dbReference>
<evidence type="ECO:0000256" key="1">
    <source>
        <dbReference type="ARBA" id="ARBA00023002"/>
    </source>
</evidence>
<protein>
    <submittedName>
        <fullName evidence="5">FAD-dependent monooxygenase</fullName>
    </submittedName>
</protein>
<keyword evidence="3" id="KW-1133">Transmembrane helix</keyword>
<geneLocation type="plasmid" evidence="5">
    <name>unnamed1</name>
</geneLocation>
<feature type="transmembrane region" description="Helical" evidence="3">
    <location>
        <begin position="20"/>
        <end position="42"/>
    </location>
</feature>
<dbReference type="PANTHER" id="PTHR13789:SF309">
    <property type="entry name" value="PUTATIVE (AFU_ORTHOLOGUE AFUA_6G14510)-RELATED"/>
    <property type="match status" value="1"/>
</dbReference>
<dbReference type="GO" id="GO:0004497">
    <property type="term" value="F:monooxygenase activity"/>
    <property type="evidence" value="ECO:0007669"/>
    <property type="project" value="UniProtKB-KW"/>
</dbReference>
<name>A0AAU7S040_9HYPH</name>
<evidence type="ECO:0000313" key="5">
    <source>
        <dbReference type="EMBL" id="XBT95850.1"/>
    </source>
</evidence>
<dbReference type="AlphaFoldDB" id="A0AAU7S040"/>
<dbReference type="PRINTS" id="PR00420">
    <property type="entry name" value="RNGMNOXGNASE"/>
</dbReference>
<evidence type="ECO:0000259" key="4">
    <source>
        <dbReference type="Pfam" id="PF01494"/>
    </source>
</evidence>
<proteinExistence type="predicted"/>
<dbReference type="SUPFAM" id="SSF51905">
    <property type="entry name" value="FAD/NAD(P)-binding domain"/>
    <property type="match status" value="1"/>
</dbReference>
<keyword evidence="2 5" id="KW-0503">Monooxygenase</keyword>
<dbReference type="InterPro" id="IPR002938">
    <property type="entry name" value="FAD-bd"/>
</dbReference>
<keyword evidence="3" id="KW-0812">Transmembrane</keyword>
<gene>
    <name evidence="5" type="ORF">ABM479_20130</name>
</gene>
<dbReference type="PANTHER" id="PTHR13789">
    <property type="entry name" value="MONOOXYGENASE"/>
    <property type="match status" value="1"/>
</dbReference>
<dbReference type="Gene3D" id="3.50.50.60">
    <property type="entry name" value="FAD/NAD(P)-binding domain"/>
    <property type="match status" value="1"/>
</dbReference>
<evidence type="ECO:0000256" key="2">
    <source>
        <dbReference type="ARBA" id="ARBA00023033"/>
    </source>
</evidence>
<dbReference type="InterPro" id="IPR050493">
    <property type="entry name" value="FAD-dep_Monooxygenase_BioMet"/>
</dbReference>
<dbReference type="InterPro" id="IPR036188">
    <property type="entry name" value="FAD/NAD-bd_sf"/>
</dbReference>
<organism evidence="5">
    <name type="scientific">Rhizobium sp. ZPR3</name>
    <dbReference type="NCBI Taxonomy" id="3158967"/>
    <lineage>
        <taxon>Bacteria</taxon>
        <taxon>Pseudomonadati</taxon>
        <taxon>Pseudomonadota</taxon>
        <taxon>Alphaproteobacteria</taxon>
        <taxon>Hyphomicrobiales</taxon>
        <taxon>Rhizobiaceae</taxon>
        <taxon>Rhizobium/Agrobacterium group</taxon>
        <taxon>Rhizobium</taxon>
    </lineage>
</organism>
<accession>A0AAU7S040</accession>
<dbReference type="GO" id="GO:0071949">
    <property type="term" value="F:FAD binding"/>
    <property type="evidence" value="ECO:0007669"/>
    <property type="project" value="InterPro"/>
</dbReference>
<keyword evidence="1" id="KW-0560">Oxidoreductase</keyword>
<keyword evidence="5" id="KW-0614">Plasmid</keyword>
<evidence type="ECO:0000256" key="3">
    <source>
        <dbReference type="SAM" id="Phobius"/>
    </source>
</evidence>
<dbReference type="RefSeq" id="WP_349960272.1">
    <property type="nucleotide sequence ID" value="NZ_CP157961.1"/>
</dbReference>
<reference evidence="5" key="1">
    <citation type="submission" date="2024-06" db="EMBL/GenBank/DDBJ databases">
        <authorList>
            <person name="Li T."/>
            <person name="Gao R."/>
        </authorList>
    </citation>
    <scope>NUCLEOTIDE SEQUENCE</scope>
    <source>
        <strain evidence="5">ZPR3</strain>
        <plasmid evidence="5">unnamed1</plasmid>
    </source>
</reference>
<sequence>MCPIEDRAATINRAASPEATIGICGAGIGGLVLALRLARLGFRPILFEARSREAALSEGEFLTLASNGMNGLRAVDCYEEVLGQGLETRAIELCNARGKRLALVDQSDHLATFGTPAVTIKRGVLTGILIEKCQADGIAMQFGRRVTKVENHAHAVTLNFFEGTGLAVDLLVAADGLRSFVRTQAFPDYPLPQFTGLIGTGGIVDADIPDTDGIMRMTFGEKAFFGYIKTASHPVYWFDSFPADTPDAVRFLEPTALAAHVRQMHADDPEPNRSILQAVGKIERSYPIFDMPQLPAWSSGRIVMLGDAAHAIGPHAGQGASMAIEDAVVLSACLADTLDYGAAFARYEALRRPRIARVVKLTRQNASRKRKDSRLSLFLRDLLLPLFIPISVRAGRKLFAYRVDLEPLGTKDGAEYAKQNRQDAA</sequence>
<dbReference type="Pfam" id="PF01494">
    <property type="entry name" value="FAD_binding_3"/>
    <property type="match status" value="1"/>
</dbReference>
<feature type="domain" description="FAD-binding" evidence="4">
    <location>
        <begin position="20"/>
        <end position="360"/>
    </location>
</feature>
<keyword evidence="3" id="KW-0472">Membrane</keyword>